<accession>W7R1T1</accession>
<dbReference type="PANTHER" id="PTHR47505:SF1">
    <property type="entry name" value="DNA UTILIZATION PROTEIN YHGH"/>
    <property type="match status" value="1"/>
</dbReference>
<proteinExistence type="inferred from homology"/>
<dbReference type="PANTHER" id="PTHR47505">
    <property type="entry name" value="DNA UTILIZATION PROTEIN YHGH"/>
    <property type="match status" value="1"/>
</dbReference>
<keyword evidence="3" id="KW-0808">Transferase</keyword>
<dbReference type="AlphaFoldDB" id="W7R1T1"/>
<dbReference type="eggNOG" id="COG1040">
    <property type="taxonomic scope" value="Bacteria"/>
</dbReference>
<dbReference type="CDD" id="cd06223">
    <property type="entry name" value="PRTases_typeI"/>
    <property type="match status" value="1"/>
</dbReference>
<gene>
    <name evidence="3" type="ORF">DS2_03615</name>
</gene>
<evidence type="ECO:0000256" key="1">
    <source>
        <dbReference type="ARBA" id="ARBA00008007"/>
    </source>
</evidence>
<organism evidence="3 4">
    <name type="scientific">Catenovulum agarivorans DS-2</name>
    <dbReference type="NCBI Taxonomy" id="1328313"/>
    <lineage>
        <taxon>Bacteria</taxon>
        <taxon>Pseudomonadati</taxon>
        <taxon>Pseudomonadota</taxon>
        <taxon>Gammaproteobacteria</taxon>
        <taxon>Alteromonadales</taxon>
        <taxon>Alteromonadaceae</taxon>
        <taxon>Catenovulum</taxon>
    </lineage>
</organism>
<dbReference type="InterPro" id="IPR051910">
    <property type="entry name" value="ComF/GntX_DNA_util-trans"/>
</dbReference>
<dbReference type="Pfam" id="PF00156">
    <property type="entry name" value="Pribosyltran"/>
    <property type="match status" value="1"/>
</dbReference>
<evidence type="ECO:0000259" key="2">
    <source>
        <dbReference type="Pfam" id="PF00156"/>
    </source>
</evidence>
<dbReference type="OrthoDB" id="9793412at2"/>
<keyword evidence="4" id="KW-1185">Reference proteome</keyword>
<dbReference type="Gene3D" id="3.40.50.2020">
    <property type="match status" value="1"/>
</dbReference>
<dbReference type="SUPFAM" id="SSF53271">
    <property type="entry name" value="PRTase-like"/>
    <property type="match status" value="1"/>
</dbReference>
<evidence type="ECO:0000313" key="4">
    <source>
        <dbReference type="Proteomes" id="UP000019276"/>
    </source>
</evidence>
<evidence type="ECO:0000313" key="3">
    <source>
        <dbReference type="EMBL" id="EWH11565.1"/>
    </source>
</evidence>
<dbReference type="RefSeq" id="WP_035013275.1">
    <property type="nucleotide sequence ID" value="NZ_ARZY01000004.1"/>
</dbReference>
<comment type="caution">
    <text evidence="3">The sequence shown here is derived from an EMBL/GenBank/DDBJ whole genome shotgun (WGS) entry which is preliminary data.</text>
</comment>
<dbReference type="InterPro" id="IPR029057">
    <property type="entry name" value="PRTase-like"/>
</dbReference>
<dbReference type="GO" id="GO:0016757">
    <property type="term" value="F:glycosyltransferase activity"/>
    <property type="evidence" value="ECO:0007669"/>
    <property type="project" value="UniProtKB-KW"/>
</dbReference>
<sequence length="249" mass="28400">MDLQNNFVRLKNLLAILTQFYSKLPSQCISCQSITCADSLLCRHCLDDWRQSADNLAWQDVSVLSQAQKSMQIHELDHLYCLAAYTPPFAQLITQYKFEKNLTVRTALQQVLRESLNRLSPQQIKQFKQYDFFIPVPMHWSALWLRGFNQSAWLTQQLSRHFNIPIINALTKVRATKHQARLSGGARRLHAANVYRVRPAYATGVMGKRLLLIDDVVTTGSTLNSIATCLWAHQAKSVAAATISWARKV</sequence>
<dbReference type="EMBL" id="ARZY01000004">
    <property type="protein sequence ID" value="EWH11565.1"/>
    <property type="molecule type" value="Genomic_DNA"/>
</dbReference>
<dbReference type="STRING" id="1328313.DS2_03615"/>
<feature type="domain" description="Phosphoribosyltransferase" evidence="2">
    <location>
        <begin position="155"/>
        <end position="243"/>
    </location>
</feature>
<name>W7R1T1_9ALTE</name>
<keyword evidence="3" id="KW-0328">Glycosyltransferase</keyword>
<dbReference type="InterPro" id="IPR000836">
    <property type="entry name" value="PRTase_dom"/>
</dbReference>
<comment type="similarity">
    <text evidence="1">Belongs to the ComF/GntX family.</text>
</comment>
<dbReference type="Proteomes" id="UP000019276">
    <property type="component" value="Unassembled WGS sequence"/>
</dbReference>
<protein>
    <submittedName>
        <fullName evidence="3">Phosphoribosyltransferase</fullName>
    </submittedName>
</protein>
<dbReference type="PATRIC" id="fig|1328313.3.peg.748"/>
<reference evidence="3 4" key="1">
    <citation type="journal article" date="2014" name="Genome Announc.">
        <title>Draft Genome Sequence of the Agar-Degrading Bacterium Catenovulum sp. Strain DS-2, Isolated from Intestines of Haliotis diversicolor.</title>
        <authorList>
            <person name="Shan D."/>
            <person name="Li X."/>
            <person name="Gu Z."/>
            <person name="Wei G."/>
            <person name="Gao Z."/>
            <person name="Shao Z."/>
        </authorList>
    </citation>
    <scope>NUCLEOTIDE SEQUENCE [LARGE SCALE GENOMIC DNA]</scope>
    <source>
        <strain evidence="3 4">DS-2</strain>
    </source>
</reference>